<organism evidence="4 5">
    <name type="scientific">Trematosphaeria pertusa</name>
    <dbReference type="NCBI Taxonomy" id="390896"/>
    <lineage>
        <taxon>Eukaryota</taxon>
        <taxon>Fungi</taxon>
        <taxon>Dikarya</taxon>
        <taxon>Ascomycota</taxon>
        <taxon>Pezizomycotina</taxon>
        <taxon>Dothideomycetes</taxon>
        <taxon>Pleosporomycetidae</taxon>
        <taxon>Pleosporales</taxon>
        <taxon>Massarineae</taxon>
        <taxon>Trematosphaeriaceae</taxon>
        <taxon>Trematosphaeria</taxon>
    </lineage>
</organism>
<proteinExistence type="predicted"/>
<dbReference type="Proteomes" id="UP000800094">
    <property type="component" value="Unassembled WGS sequence"/>
</dbReference>
<dbReference type="InterPro" id="IPR013083">
    <property type="entry name" value="Znf_RING/FYVE/PHD"/>
</dbReference>
<reference evidence="4" key="1">
    <citation type="journal article" date="2020" name="Stud. Mycol.">
        <title>101 Dothideomycetes genomes: a test case for predicting lifestyles and emergence of pathogens.</title>
        <authorList>
            <person name="Haridas S."/>
            <person name="Albert R."/>
            <person name="Binder M."/>
            <person name="Bloem J."/>
            <person name="Labutti K."/>
            <person name="Salamov A."/>
            <person name="Andreopoulos B."/>
            <person name="Baker S."/>
            <person name="Barry K."/>
            <person name="Bills G."/>
            <person name="Bluhm B."/>
            <person name="Cannon C."/>
            <person name="Castanera R."/>
            <person name="Culley D."/>
            <person name="Daum C."/>
            <person name="Ezra D."/>
            <person name="Gonzalez J."/>
            <person name="Henrissat B."/>
            <person name="Kuo A."/>
            <person name="Liang C."/>
            <person name="Lipzen A."/>
            <person name="Lutzoni F."/>
            <person name="Magnuson J."/>
            <person name="Mondo S."/>
            <person name="Nolan M."/>
            <person name="Ohm R."/>
            <person name="Pangilinan J."/>
            <person name="Park H.-J."/>
            <person name="Ramirez L."/>
            <person name="Alfaro M."/>
            <person name="Sun H."/>
            <person name="Tritt A."/>
            <person name="Yoshinaga Y."/>
            <person name="Zwiers L.-H."/>
            <person name="Turgeon B."/>
            <person name="Goodwin S."/>
            <person name="Spatafora J."/>
            <person name="Crous P."/>
            <person name="Grigoriev I."/>
        </authorList>
    </citation>
    <scope>NUCLEOTIDE SEQUENCE</scope>
    <source>
        <strain evidence="4">CBS 122368</strain>
    </source>
</reference>
<evidence type="ECO:0000259" key="3">
    <source>
        <dbReference type="PROSITE" id="PS50089"/>
    </source>
</evidence>
<evidence type="ECO:0000256" key="2">
    <source>
        <dbReference type="SAM" id="MobiDB-lite"/>
    </source>
</evidence>
<dbReference type="Gene3D" id="3.30.40.10">
    <property type="entry name" value="Zinc/RING finger domain, C3HC4 (zinc finger)"/>
    <property type="match status" value="1"/>
</dbReference>
<sequence length="261" mass="29906">MPRSATPRCAFKMPRNPKYECVRAGKMCQPLFGAWYCSFHDRYAKQRCQAFFEFQGSGMQCPELGTVVDEETGRRYCEIHDPSCVIGFGVEEGVEEGEMGVEEMAEESVESDHTASPQKDFESDPFTECMHAPEDFRNAAQEQVQMDKDNLQPTDHEHAPPATNDASTRAPTVLKKQQPRIGSDDADTMEHPRQHIAAMYVHCNVCLEEHDMSIMHRIDPCGHQFRTLCLETVLRKGSVRKYNCSSCRIWMEDIRRSRMDQ</sequence>
<gene>
    <name evidence="4" type="ORF">BU26DRAFT_600818</name>
</gene>
<dbReference type="AlphaFoldDB" id="A0A6A6IY08"/>
<keyword evidence="1" id="KW-0479">Metal-binding</keyword>
<dbReference type="InterPro" id="IPR001841">
    <property type="entry name" value="Znf_RING"/>
</dbReference>
<dbReference type="RefSeq" id="XP_033690288.1">
    <property type="nucleotide sequence ID" value="XM_033835201.1"/>
</dbReference>
<dbReference type="PROSITE" id="PS50089">
    <property type="entry name" value="ZF_RING_2"/>
    <property type="match status" value="1"/>
</dbReference>
<accession>A0A6A6IY08</accession>
<keyword evidence="1" id="KW-0862">Zinc</keyword>
<dbReference type="SUPFAM" id="SSF57850">
    <property type="entry name" value="RING/U-box"/>
    <property type="match status" value="1"/>
</dbReference>
<dbReference type="GO" id="GO:0008270">
    <property type="term" value="F:zinc ion binding"/>
    <property type="evidence" value="ECO:0007669"/>
    <property type="project" value="UniProtKB-KW"/>
</dbReference>
<protein>
    <recommendedName>
        <fullName evidence="3">RING-type domain-containing protein</fullName>
    </recommendedName>
</protein>
<keyword evidence="1" id="KW-0863">Zinc-finger</keyword>
<dbReference type="OrthoDB" id="3798839at2759"/>
<feature type="domain" description="RING-type" evidence="3">
    <location>
        <begin position="203"/>
        <end position="248"/>
    </location>
</feature>
<feature type="region of interest" description="Disordered" evidence="2">
    <location>
        <begin position="151"/>
        <end position="186"/>
    </location>
</feature>
<dbReference type="GeneID" id="54588531"/>
<name>A0A6A6IY08_9PLEO</name>
<evidence type="ECO:0000313" key="4">
    <source>
        <dbReference type="EMBL" id="KAF2255284.1"/>
    </source>
</evidence>
<evidence type="ECO:0000256" key="1">
    <source>
        <dbReference type="PROSITE-ProRule" id="PRU00175"/>
    </source>
</evidence>
<keyword evidence="5" id="KW-1185">Reference proteome</keyword>
<evidence type="ECO:0000313" key="5">
    <source>
        <dbReference type="Proteomes" id="UP000800094"/>
    </source>
</evidence>
<dbReference type="EMBL" id="ML987190">
    <property type="protein sequence ID" value="KAF2255284.1"/>
    <property type="molecule type" value="Genomic_DNA"/>
</dbReference>